<feature type="non-terminal residue" evidence="2">
    <location>
        <position position="82"/>
    </location>
</feature>
<feature type="region of interest" description="Disordered" evidence="1">
    <location>
        <begin position="60"/>
        <end position="82"/>
    </location>
</feature>
<dbReference type="EMBL" id="LAZR01059313">
    <property type="protein sequence ID" value="KKK68053.1"/>
    <property type="molecule type" value="Genomic_DNA"/>
</dbReference>
<reference evidence="2" key="1">
    <citation type="journal article" date="2015" name="Nature">
        <title>Complex archaea that bridge the gap between prokaryotes and eukaryotes.</title>
        <authorList>
            <person name="Spang A."/>
            <person name="Saw J.H."/>
            <person name="Jorgensen S.L."/>
            <person name="Zaremba-Niedzwiedzka K."/>
            <person name="Martijn J."/>
            <person name="Lind A.E."/>
            <person name="van Eijk R."/>
            <person name="Schleper C."/>
            <person name="Guy L."/>
            <person name="Ettema T.J."/>
        </authorList>
    </citation>
    <scope>NUCLEOTIDE SEQUENCE</scope>
</reference>
<proteinExistence type="predicted"/>
<evidence type="ECO:0000313" key="2">
    <source>
        <dbReference type="EMBL" id="KKK68053.1"/>
    </source>
</evidence>
<accession>A0A0F8XGP5</accession>
<protein>
    <submittedName>
        <fullName evidence="2">Uncharacterized protein</fullName>
    </submittedName>
</protein>
<feature type="compositionally biased region" description="Basic and acidic residues" evidence="1">
    <location>
        <begin position="73"/>
        <end position="82"/>
    </location>
</feature>
<gene>
    <name evidence="2" type="ORF">LCGC14_2947950</name>
</gene>
<name>A0A0F8XGP5_9ZZZZ</name>
<evidence type="ECO:0000256" key="1">
    <source>
        <dbReference type="SAM" id="MobiDB-lite"/>
    </source>
</evidence>
<comment type="caution">
    <text evidence="2">The sequence shown here is derived from an EMBL/GenBank/DDBJ whole genome shotgun (WGS) entry which is preliminary data.</text>
</comment>
<organism evidence="2">
    <name type="scientific">marine sediment metagenome</name>
    <dbReference type="NCBI Taxonomy" id="412755"/>
    <lineage>
        <taxon>unclassified sequences</taxon>
        <taxon>metagenomes</taxon>
        <taxon>ecological metagenomes</taxon>
    </lineage>
</organism>
<dbReference type="AlphaFoldDB" id="A0A0F8XGP5"/>
<sequence length="82" mass="9742">MPLYEYECPEHGRFERIQPMRLEKDVEYRCYCPTPGCMVLAQSVISQINWHMGWKFLKDKSEKSPPAPTDSGYHPDWDEAYK</sequence>